<dbReference type="Pfam" id="PF09823">
    <property type="entry name" value="DUF2357"/>
    <property type="match status" value="1"/>
</dbReference>
<dbReference type="Proteomes" id="UP001283691">
    <property type="component" value="Unassembled WGS sequence"/>
</dbReference>
<dbReference type="RefSeq" id="WP_319047927.1">
    <property type="nucleotide sequence ID" value="NZ_JAUQUR010000002.1"/>
</dbReference>
<reference evidence="2" key="2">
    <citation type="submission" date="2023-07" db="EMBL/GenBank/DDBJ databases">
        <authorList>
            <person name="Zhang M."/>
            <person name="Zhou G."/>
        </authorList>
    </citation>
    <scope>NUCLEOTIDE SEQUENCE</scope>
    <source>
        <strain evidence="2">BJSY19SF1-2</strain>
    </source>
</reference>
<dbReference type="InterPro" id="IPR018633">
    <property type="entry name" value="DUF2357"/>
</dbReference>
<feature type="domain" description="DUF2357" evidence="1">
    <location>
        <begin position="78"/>
        <end position="332"/>
    </location>
</feature>
<evidence type="ECO:0000313" key="3">
    <source>
        <dbReference type="Proteomes" id="UP001283691"/>
    </source>
</evidence>
<gene>
    <name evidence="2" type="ORF">Q6A80_05470</name>
</gene>
<dbReference type="Pfam" id="PF04411">
    <property type="entry name" value="PDDEXK_7"/>
    <property type="match status" value="1"/>
</dbReference>
<proteinExistence type="predicted"/>
<comment type="caution">
    <text evidence="2">The sequence shown here is derived from an EMBL/GenBank/DDBJ whole genome shotgun (WGS) entry which is preliminary data.</text>
</comment>
<dbReference type="InterPro" id="IPR007505">
    <property type="entry name" value="PDDEXK_7"/>
</dbReference>
<sequence length="543" mass="63962">MYKKDLQKDLLKEFKNNEEPYLVEENIANANLFLNHTTMEIEIFEWNEYKVEPLEKSNSQFNESDFLKKGTFGNEYFGILLFKNFLGYTNFKNNNIHVLSKKITDENLNSIIEVVNSNISCLSFDFQQPTSSKIKRNDKLKTNKDYYIFLYIMNILKTKDKGLNFFYNFKILENDPYRVFTSSFVDENINNISNFDEDTLISIFQSSHNLIPAKNNNNKLSKRLSKNSKSYLPQKVLDEKYLDSFDNPENRFIKFFIKNSLMILEKFYIHFLNNKNSILDASLINETKTYIEKLKRLLQFSFLNHVEDLVFIPMNSTVLTRKSGYNKIFKSYLKLKSIPENILSDSKINEFIENKSIDVIYELYCYFTLVNLLTDIYKEKITDKKITTAYSESEYSENLSKKNNENYIYFNKKGPLPNIKIHYNKTYSAPTMTYSKQYDPDISIEIIEDDTIKEIYCFDAKFKVNSKSNDYKFKDEDISKMHAYKDAIKLCKGAFILYPGSFTKVYTESGNKNDKNSVGAFSLLPNSRDKLRKLKDQIIFLLS</sequence>
<evidence type="ECO:0000259" key="1">
    <source>
        <dbReference type="Pfam" id="PF09823"/>
    </source>
</evidence>
<dbReference type="AlphaFoldDB" id="A0AAW9DA62"/>
<organism evidence="2 3">
    <name type="scientific">Aliarcobacter skirrowii</name>
    <dbReference type="NCBI Taxonomy" id="28200"/>
    <lineage>
        <taxon>Bacteria</taxon>
        <taxon>Pseudomonadati</taxon>
        <taxon>Campylobacterota</taxon>
        <taxon>Epsilonproteobacteria</taxon>
        <taxon>Campylobacterales</taxon>
        <taxon>Arcobacteraceae</taxon>
        <taxon>Aliarcobacter</taxon>
    </lineage>
</organism>
<name>A0AAW9DA62_9BACT</name>
<accession>A0AAW9DA62</accession>
<protein>
    <submittedName>
        <fullName evidence="2">DUF2357 domain-containing protein</fullName>
    </submittedName>
</protein>
<evidence type="ECO:0000313" key="2">
    <source>
        <dbReference type="EMBL" id="MDX4069173.1"/>
    </source>
</evidence>
<reference evidence="2" key="1">
    <citation type="journal article" date="2023" name="Front. Microbiol.">
        <title>Genomic diversity and taxonomic marker for Arcobacter species.</title>
        <authorList>
            <person name="Zhou G."/>
            <person name="Gu Y."/>
            <person name="Wang H."/>
            <person name="Chen X."/>
            <person name="Zhang X."/>
            <person name="Shao Z."/>
            <person name="Yan X."/>
            <person name="Zhang J."/>
            <person name="Zhang M."/>
        </authorList>
    </citation>
    <scope>NUCLEOTIDE SEQUENCE</scope>
    <source>
        <strain evidence="2">BJSY19SF1-2</strain>
    </source>
</reference>
<dbReference type="EMBL" id="JAUQUR010000002">
    <property type="protein sequence ID" value="MDX4069173.1"/>
    <property type="molecule type" value="Genomic_DNA"/>
</dbReference>